<dbReference type="RefSeq" id="XP_016638081.1">
    <property type="nucleotide sequence ID" value="XM_016771171.1"/>
</dbReference>
<accession>A0A0D2L4I5</accession>
<keyword evidence="1" id="KW-0472">Membrane</keyword>
<feature type="transmembrane region" description="Helical" evidence="1">
    <location>
        <begin position="87"/>
        <end position="109"/>
    </location>
</feature>
<dbReference type="Proteomes" id="UP000053411">
    <property type="component" value="Unassembled WGS sequence"/>
</dbReference>
<evidence type="ECO:0000313" key="3">
    <source>
        <dbReference type="Proteomes" id="UP000053411"/>
    </source>
</evidence>
<dbReference type="EMBL" id="KN848062">
    <property type="protein sequence ID" value="KIY03959.1"/>
    <property type="molecule type" value="Genomic_DNA"/>
</dbReference>
<dbReference type="PANTHER" id="PTHR35896:SF3">
    <property type="entry name" value="MAJOR FACILITATOR SUPERFAMILY TRANSPORTER"/>
    <property type="match status" value="1"/>
</dbReference>
<evidence type="ECO:0000313" key="2">
    <source>
        <dbReference type="EMBL" id="KIY03959.1"/>
    </source>
</evidence>
<gene>
    <name evidence="2" type="ORF">Z520_00651</name>
</gene>
<dbReference type="InterPro" id="IPR053008">
    <property type="entry name" value="Phomopsin_biosynth_assoc"/>
</dbReference>
<dbReference type="OrthoDB" id="3501153at2759"/>
<dbReference type="GeneID" id="27706397"/>
<dbReference type="STRING" id="1442371.A0A0D2L4I5"/>
<keyword evidence="3" id="KW-1185">Reference proteome</keyword>
<keyword evidence="1" id="KW-0812">Transmembrane</keyword>
<name>A0A0D2L4I5_9EURO</name>
<reference evidence="2 3" key="1">
    <citation type="submission" date="2015-01" db="EMBL/GenBank/DDBJ databases">
        <title>The Genome Sequence of Fonsecaea multimorphosa CBS 102226.</title>
        <authorList>
            <consortium name="The Broad Institute Genomics Platform"/>
            <person name="Cuomo C."/>
            <person name="de Hoog S."/>
            <person name="Gorbushina A."/>
            <person name="Stielow B."/>
            <person name="Teixiera M."/>
            <person name="Abouelleil A."/>
            <person name="Chapman S.B."/>
            <person name="Priest M."/>
            <person name="Young S.K."/>
            <person name="Wortman J."/>
            <person name="Nusbaum C."/>
            <person name="Birren B."/>
        </authorList>
    </citation>
    <scope>NUCLEOTIDE SEQUENCE [LARGE SCALE GENOMIC DNA]</scope>
    <source>
        <strain evidence="2 3">CBS 102226</strain>
    </source>
</reference>
<evidence type="ECO:0000256" key="1">
    <source>
        <dbReference type="SAM" id="Phobius"/>
    </source>
</evidence>
<organism evidence="2 3">
    <name type="scientific">Fonsecaea multimorphosa CBS 102226</name>
    <dbReference type="NCBI Taxonomy" id="1442371"/>
    <lineage>
        <taxon>Eukaryota</taxon>
        <taxon>Fungi</taxon>
        <taxon>Dikarya</taxon>
        <taxon>Ascomycota</taxon>
        <taxon>Pezizomycotina</taxon>
        <taxon>Eurotiomycetes</taxon>
        <taxon>Chaetothyriomycetidae</taxon>
        <taxon>Chaetothyriales</taxon>
        <taxon>Herpotrichiellaceae</taxon>
        <taxon>Fonsecaea</taxon>
    </lineage>
</organism>
<proteinExistence type="predicted"/>
<dbReference type="PANTHER" id="PTHR35896">
    <property type="entry name" value="IG-LIKE DOMAIN-CONTAINING PROTEIN"/>
    <property type="match status" value="1"/>
</dbReference>
<dbReference type="AlphaFoldDB" id="A0A0D2L4I5"/>
<sequence length="282" mass="31590">MTENTWSIYKVIGRVRRTINDGIKNARVGQPLASEYQRLAPDHNCPVADDDEATTIAPDNGRGKAEEAGLDNIQNPRPFRRRSLARFWLLFSASVATVLLILTAVATILQSQPQGPKTATTTGLQKPAKLGLHCGRSLAEAKAQGCEFDLLSYSWTPSRCYERDTDLEFREWVHRPERQFGPFPFFIDQNATAHITDEESLSFRAAPGSLAHTSQEEHLGHCIFWMRRIERILEGKGRFTERGDGVPHALHCTKSLLARLEGENPKDRNELHAVIGVGFNTC</sequence>
<protein>
    <submittedName>
        <fullName evidence="2">Uncharacterized protein</fullName>
    </submittedName>
</protein>
<dbReference type="VEuPathDB" id="FungiDB:Z520_00651"/>
<keyword evidence="1" id="KW-1133">Transmembrane helix</keyword>